<name>A0ABU0GVS6_9BACL</name>
<accession>A0ABU0GVS6</accession>
<gene>
    <name evidence="2" type="ORF">QOZ98_002246</name>
</gene>
<dbReference type="PANTHER" id="PTHR33877">
    <property type="entry name" value="SLL1193 PROTEIN"/>
    <property type="match status" value="1"/>
</dbReference>
<sequence>MEENEKITALLNNFDVEKENIYKKVIPTVQELIVEQLRPDEKDLLKWKTSSRGRFDFRDYLNSRSCKNFSEVHLDALWRYYLGNVNVQRSKLIIEQYKLLNKRNENCAHCSSIENLQVDHKIPLVKGGLDTIENLQFLCGTCNLEKHGRYDYKELII</sequence>
<keyword evidence="2" id="KW-0378">Hydrolase</keyword>
<dbReference type="CDD" id="cd00085">
    <property type="entry name" value="HNHc"/>
    <property type="match status" value="1"/>
</dbReference>
<dbReference type="GO" id="GO:0004519">
    <property type="term" value="F:endonuclease activity"/>
    <property type="evidence" value="ECO:0007669"/>
    <property type="project" value="UniProtKB-KW"/>
</dbReference>
<dbReference type="Pfam" id="PF01844">
    <property type="entry name" value="HNH"/>
    <property type="match status" value="1"/>
</dbReference>
<proteinExistence type="predicted"/>
<keyword evidence="2" id="KW-0540">Nuclease</keyword>
<dbReference type="PANTHER" id="PTHR33877:SF1">
    <property type="entry name" value="TYPE IV METHYL-DIRECTED RESTRICTION ENZYME ECOKMCRA"/>
    <property type="match status" value="1"/>
</dbReference>
<organism evidence="2 3">
    <name type="scientific">Planomicrobium stackebrandtii</name>
    <dbReference type="NCBI Taxonomy" id="253160"/>
    <lineage>
        <taxon>Bacteria</taxon>
        <taxon>Bacillati</taxon>
        <taxon>Bacillota</taxon>
        <taxon>Bacilli</taxon>
        <taxon>Bacillales</taxon>
        <taxon>Caryophanaceae</taxon>
        <taxon>Planomicrobium</taxon>
    </lineage>
</organism>
<keyword evidence="2" id="KW-0255">Endonuclease</keyword>
<dbReference type="Proteomes" id="UP001241988">
    <property type="component" value="Unassembled WGS sequence"/>
</dbReference>
<dbReference type="InterPro" id="IPR052892">
    <property type="entry name" value="NA-targeting_endonuclease"/>
</dbReference>
<dbReference type="SMART" id="SM00507">
    <property type="entry name" value="HNHc"/>
    <property type="match status" value="1"/>
</dbReference>
<evidence type="ECO:0000313" key="2">
    <source>
        <dbReference type="EMBL" id="MDQ0429418.1"/>
    </source>
</evidence>
<reference evidence="2 3" key="1">
    <citation type="submission" date="2023-07" db="EMBL/GenBank/DDBJ databases">
        <title>Genomic Encyclopedia of Type Strains, Phase IV (KMG-IV): sequencing the most valuable type-strain genomes for metagenomic binning, comparative biology and taxonomic classification.</title>
        <authorList>
            <person name="Goeker M."/>
        </authorList>
    </citation>
    <scope>NUCLEOTIDE SEQUENCE [LARGE SCALE GENOMIC DNA]</scope>
    <source>
        <strain evidence="2 3">DSM 16419</strain>
    </source>
</reference>
<evidence type="ECO:0000259" key="1">
    <source>
        <dbReference type="SMART" id="SM00507"/>
    </source>
</evidence>
<protein>
    <submittedName>
        <fullName evidence="2">5-methylcytosine-specific restriction endonuclease McrA</fullName>
    </submittedName>
</protein>
<feature type="domain" description="HNH nuclease" evidence="1">
    <location>
        <begin position="95"/>
        <end position="144"/>
    </location>
</feature>
<dbReference type="RefSeq" id="WP_308787501.1">
    <property type="nucleotide sequence ID" value="NZ_JAUSWB010000005.1"/>
</dbReference>
<dbReference type="Gene3D" id="1.10.30.50">
    <property type="match status" value="1"/>
</dbReference>
<comment type="caution">
    <text evidence="2">The sequence shown here is derived from an EMBL/GenBank/DDBJ whole genome shotgun (WGS) entry which is preliminary data.</text>
</comment>
<dbReference type="EMBL" id="JAUSWB010000005">
    <property type="protein sequence ID" value="MDQ0429418.1"/>
    <property type="molecule type" value="Genomic_DNA"/>
</dbReference>
<keyword evidence="3" id="KW-1185">Reference proteome</keyword>
<dbReference type="InterPro" id="IPR002711">
    <property type="entry name" value="HNH"/>
</dbReference>
<evidence type="ECO:0000313" key="3">
    <source>
        <dbReference type="Proteomes" id="UP001241988"/>
    </source>
</evidence>
<dbReference type="InterPro" id="IPR003615">
    <property type="entry name" value="HNH_nuc"/>
</dbReference>